<evidence type="ECO:0000313" key="3">
    <source>
        <dbReference type="Proteomes" id="UP000709295"/>
    </source>
</evidence>
<keyword evidence="3" id="KW-1185">Reference proteome</keyword>
<feature type="domain" description="RXLR phytopathogen effector protein WY-domain" evidence="1">
    <location>
        <begin position="1"/>
        <end position="53"/>
    </location>
</feature>
<evidence type="ECO:0000313" key="2">
    <source>
        <dbReference type="EMBL" id="KAG6961677.1"/>
    </source>
</evidence>
<dbReference type="Pfam" id="PF18634">
    <property type="entry name" value="RXLR_WY"/>
    <property type="match status" value="1"/>
</dbReference>
<proteinExistence type="predicted"/>
<dbReference type="Proteomes" id="UP000709295">
    <property type="component" value="Unassembled WGS sequence"/>
</dbReference>
<evidence type="ECO:0000259" key="1">
    <source>
        <dbReference type="Pfam" id="PF18634"/>
    </source>
</evidence>
<organism evidence="2 3">
    <name type="scientific">Phytophthora aleatoria</name>
    <dbReference type="NCBI Taxonomy" id="2496075"/>
    <lineage>
        <taxon>Eukaryota</taxon>
        <taxon>Sar</taxon>
        <taxon>Stramenopiles</taxon>
        <taxon>Oomycota</taxon>
        <taxon>Peronosporomycetes</taxon>
        <taxon>Peronosporales</taxon>
        <taxon>Peronosporaceae</taxon>
        <taxon>Phytophthora</taxon>
    </lineage>
</organism>
<dbReference type="AlphaFoldDB" id="A0A8J5IMA8"/>
<dbReference type="EMBL" id="JAENGY010000495">
    <property type="protein sequence ID" value="KAG6961677.1"/>
    <property type="molecule type" value="Genomic_DNA"/>
</dbReference>
<sequence>MYRAVVGSDSFTDLQTLDFLLERSRLSTTTSFGTLIQSFKDIPDLEKFTKNFQTHLYQKWASDYEITPIRVENLLGPRIQSISRD</sequence>
<dbReference type="InterPro" id="IPR040786">
    <property type="entry name" value="RXLR_WY"/>
</dbReference>
<name>A0A8J5IMA8_9STRA</name>
<accession>A0A8J5IMA8</accession>
<comment type="caution">
    <text evidence="2">The sequence shown here is derived from an EMBL/GenBank/DDBJ whole genome shotgun (WGS) entry which is preliminary data.</text>
</comment>
<protein>
    <recommendedName>
        <fullName evidence="1">RXLR phytopathogen effector protein WY-domain domain-containing protein</fullName>
    </recommendedName>
</protein>
<gene>
    <name evidence="2" type="ORF">JG688_00008959</name>
</gene>
<reference evidence="2" key="1">
    <citation type="submission" date="2021-01" db="EMBL/GenBank/DDBJ databases">
        <title>Phytophthora aleatoria, a newly-described species from Pinus radiata is distinct from Phytophthora cactorum isolates based on comparative genomics.</title>
        <authorList>
            <person name="Mcdougal R."/>
            <person name="Panda P."/>
            <person name="Williams N."/>
            <person name="Studholme D.J."/>
        </authorList>
    </citation>
    <scope>NUCLEOTIDE SEQUENCE</scope>
    <source>
        <strain evidence="2">NZFS 4037</strain>
    </source>
</reference>